<name>A0A2Z6MSS6_TRISU</name>
<dbReference type="Proteomes" id="UP000242715">
    <property type="component" value="Unassembled WGS sequence"/>
</dbReference>
<dbReference type="EMBL" id="DF973340">
    <property type="protein sequence ID" value="GAU26685.1"/>
    <property type="molecule type" value="Genomic_DNA"/>
</dbReference>
<proteinExistence type="predicted"/>
<dbReference type="GO" id="GO:0004672">
    <property type="term" value="F:protein kinase activity"/>
    <property type="evidence" value="ECO:0007669"/>
    <property type="project" value="InterPro"/>
</dbReference>
<dbReference type="InterPro" id="IPR011009">
    <property type="entry name" value="Kinase-like_dom_sf"/>
</dbReference>
<gene>
    <name evidence="2" type="ORF">TSUD_314620</name>
</gene>
<protein>
    <recommendedName>
        <fullName evidence="1">Protein kinase domain-containing protein</fullName>
    </recommendedName>
</protein>
<dbReference type="PROSITE" id="PS00108">
    <property type="entry name" value="PROTEIN_KINASE_ST"/>
    <property type="match status" value="1"/>
</dbReference>
<evidence type="ECO:0000313" key="2">
    <source>
        <dbReference type="EMBL" id="GAU26685.1"/>
    </source>
</evidence>
<feature type="domain" description="Protein kinase" evidence="1">
    <location>
        <begin position="1"/>
        <end position="61"/>
    </location>
</feature>
<feature type="non-terminal residue" evidence="2">
    <location>
        <position position="61"/>
    </location>
</feature>
<organism evidence="2 3">
    <name type="scientific">Trifolium subterraneum</name>
    <name type="common">Subterranean clover</name>
    <dbReference type="NCBI Taxonomy" id="3900"/>
    <lineage>
        <taxon>Eukaryota</taxon>
        <taxon>Viridiplantae</taxon>
        <taxon>Streptophyta</taxon>
        <taxon>Embryophyta</taxon>
        <taxon>Tracheophyta</taxon>
        <taxon>Spermatophyta</taxon>
        <taxon>Magnoliopsida</taxon>
        <taxon>eudicotyledons</taxon>
        <taxon>Gunneridae</taxon>
        <taxon>Pentapetalae</taxon>
        <taxon>rosids</taxon>
        <taxon>fabids</taxon>
        <taxon>Fabales</taxon>
        <taxon>Fabaceae</taxon>
        <taxon>Papilionoideae</taxon>
        <taxon>50 kb inversion clade</taxon>
        <taxon>NPAAA clade</taxon>
        <taxon>Hologalegina</taxon>
        <taxon>IRL clade</taxon>
        <taxon>Trifolieae</taxon>
        <taxon>Trifolium</taxon>
    </lineage>
</organism>
<dbReference type="GO" id="GO:0005524">
    <property type="term" value="F:ATP binding"/>
    <property type="evidence" value="ECO:0007669"/>
    <property type="project" value="InterPro"/>
</dbReference>
<dbReference type="SUPFAM" id="SSF56112">
    <property type="entry name" value="Protein kinase-like (PK-like)"/>
    <property type="match status" value="1"/>
</dbReference>
<dbReference type="PROSITE" id="PS50011">
    <property type="entry name" value="PROTEIN_KINASE_DOM"/>
    <property type="match status" value="1"/>
</dbReference>
<dbReference type="InterPro" id="IPR000719">
    <property type="entry name" value="Prot_kinase_dom"/>
</dbReference>
<reference evidence="3" key="1">
    <citation type="journal article" date="2017" name="Front. Plant Sci.">
        <title>Climate Clever Clovers: New Paradigm to Reduce the Environmental Footprint of Ruminants by Breeding Low Methanogenic Forages Utilizing Haplotype Variation.</title>
        <authorList>
            <person name="Kaur P."/>
            <person name="Appels R."/>
            <person name="Bayer P.E."/>
            <person name="Keeble-Gagnere G."/>
            <person name="Wang J."/>
            <person name="Hirakawa H."/>
            <person name="Shirasawa K."/>
            <person name="Vercoe P."/>
            <person name="Stefanova K."/>
            <person name="Durmic Z."/>
            <person name="Nichols P."/>
            <person name="Revell C."/>
            <person name="Isobe S.N."/>
            <person name="Edwards D."/>
            <person name="Erskine W."/>
        </authorList>
    </citation>
    <scope>NUCLEOTIDE SEQUENCE [LARGE SCALE GENOMIC DNA]</scope>
    <source>
        <strain evidence="3">cv. Daliak</strain>
    </source>
</reference>
<dbReference type="Gene3D" id="1.10.510.10">
    <property type="entry name" value="Transferase(Phosphotransferase) domain 1"/>
    <property type="match status" value="1"/>
</dbReference>
<dbReference type="AlphaFoldDB" id="A0A2Z6MSS6"/>
<accession>A0A2Z6MSS6</accession>
<dbReference type="InterPro" id="IPR050823">
    <property type="entry name" value="Plant_Ser_Thr_Prot_Kinase"/>
</dbReference>
<sequence length="61" mass="6550">MKVALGAAKGLAFLHEADKPVIYRDFKSSNILLDSDYTAKLSDLGLAKDGPEGEETHVTTT</sequence>
<keyword evidence="3" id="KW-1185">Reference proteome</keyword>
<dbReference type="OrthoDB" id="2015071at2759"/>
<dbReference type="InterPro" id="IPR008271">
    <property type="entry name" value="Ser/Thr_kinase_AS"/>
</dbReference>
<dbReference type="Pfam" id="PF00069">
    <property type="entry name" value="Pkinase"/>
    <property type="match status" value="1"/>
</dbReference>
<evidence type="ECO:0000313" key="3">
    <source>
        <dbReference type="Proteomes" id="UP000242715"/>
    </source>
</evidence>
<evidence type="ECO:0000259" key="1">
    <source>
        <dbReference type="PROSITE" id="PS50011"/>
    </source>
</evidence>
<dbReference type="PANTHER" id="PTHR45621">
    <property type="entry name" value="OS01G0588500 PROTEIN-RELATED"/>
    <property type="match status" value="1"/>
</dbReference>